<proteinExistence type="predicted"/>
<accession>A0ABN8Q8C8</accession>
<dbReference type="Proteomes" id="UP001159405">
    <property type="component" value="Unassembled WGS sequence"/>
</dbReference>
<comment type="caution">
    <text evidence="1">The sequence shown here is derived from an EMBL/GenBank/DDBJ whole genome shotgun (WGS) entry which is preliminary data.</text>
</comment>
<organism evidence="1 2">
    <name type="scientific">Porites lobata</name>
    <dbReference type="NCBI Taxonomy" id="104759"/>
    <lineage>
        <taxon>Eukaryota</taxon>
        <taxon>Metazoa</taxon>
        <taxon>Cnidaria</taxon>
        <taxon>Anthozoa</taxon>
        <taxon>Hexacorallia</taxon>
        <taxon>Scleractinia</taxon>
        <taxon>Fungiina</taxon>
        <taxon>Poritidae</taxon>
        <taxon>Porites</taxon>
    </lineage>
</organism>
<evidence type="ECO:0008006" key="3">
    <source>
        <dbReference type="Google" id="ProtNLM"/>
    </source>
</evidence>
<keyword evidence="2" id="KW-1185">Reference proteome</keyword>
<sequence>PNPQPNVCDWPRGTCTYNKEPCPPNWHRCSQFDKGCRLPTNHCCCRNRFPALFIQITHNRCDWPRGACYFKYDPCPANTERCQKYDHSCSKTNHCCCNRPTSKFLQRKLSFTSPNPQPNVCDWPRGTCTYNKEPCPPNWHRCPKFDKGCRLPTNHCCCRR</sequence>
<protein>
    <recommendedName>
        <fullName evidence="3">Granulin</fullName>
    </recommendedName>
</protein>
<feature type="non-terminal residue" evidence="1">
    <location>
        <position position="1"/>
    </location>
</feature>
<gene>
    <name evidence="1" type="ORF">PLOB_00001914</name>
</gene>
<reference evidence="1 2" key="1">
    <citation type="submission" date="2022-05" db="EMBL/GenBank/DDBJ databases">
        <authorList>
            <consortium name="Genoscope - CEA"/>
            <person name="William W."/>
        </authorList>
    </citation>
    <scope>NUCLEOTIDE SEQUENCE [LARGE SCALE GENOMIC DNA]</scope>
</reference>
<name>A0ABN8Q8C8_9CNID</name>
<evidence type="ECO:0000313" key="1">
    <source>
        <dbReference type="EMBL" id="CAH3156651.1"/>
    </source>
</evidence>
<evidence type="ECO:0000313" key="2">
    <source>
        <dbReference type="Proteomes" id="UP001159405"/>
    </source>
</evidence>
<dbReference type="EMBL" id="CALNXK010000105">
    <property type="protein sequence ID" value="CAH3156651.1"/>
    <property type="molecule type" value="Genomic_DNA"/>
</dbReference>